<dbReference type="PANTHER" id="PTHR13102">
    <property type="entry name" value="NUCLEOLAR PROTEIN 9"/>
    <property type="match status" value="1"/>
</dbReference>
<feature type="region of interest" description="Disordered" evidence="5">
    <location>
        <begin position="677"/>
        <end position="717"/>
    </location>
</feature>
<evidence type="ECO:0000256" key="5">
    <source>
        <dbReference type="SAM" id="MobiDB-lite"/>
    </source>
</evidence>
<keyword evidence="2" id="KW-0677">Repeat</keyword>
<dbReference type="GO" id="GO:0000447">
    <property type="term" value="P:endonucleolytic cleavage in ITS1 to separate SSU-rRNA from 5.8S rRNA and LSU-rRNA from tricistronic rRNA transcript (SSU-rRNA, 5.8S rRNA, LSU-rRNA)"/>
    <property type="evidence" value="ECO:0007669"/>
    <property type="project" value="TreeGrafter"/>
</dbReference>
<feature type="region of interest" description="Disordered" evidence="5">
    <location>
        <begin position="125"/>
        <end position="149"/>
    </location>
</feature>
<name>A0A066WHW4_TILAU</name>
<proteinExistence type="predicted"/>
<dbReference type="InterPro" id="IPR040000">
    <property type="entry name" value="NOP9"/>
</dbReference>
<dbReference type="Pfam" id="PF22493">
    <property type="entry name" value="PUF_NOP9"/>
    <property type="match status" value="1"/>
</dbReference>
<sequence>SFLTLSRHRFGSHVLQSALSSLQHAISRESHVSMPVFSSAQARSVETEASSSIGILRTATQLLLDATVELAPHLSSLLQDAFGTHILRIILILLAGLPLEQQDQRGAKMFGRELTRSRKSAVYRAKENRNGAAKGKGKATEPLPDESFVQAPKVPSSFKETLVQIRENCLSHLSQNEVRAIAVSPISAPTLALFLNLEAASPKSADKAGGLHDMLLDGLVAVASSMARGRKEEAKLPQRSDFIETSLRDTIGSHTLQSALETCLPGALIFFYRVYLQTQSQTEGQGTGRTISLGTHPIANFVVTTVIRRLGQVALKAHTVRTEGEISAWEKLALEAVDLIRDAIKEVRNAGGKIVKEGKVNLLQALLEAAAAADTWGSKSEGTNLQEEAASAICHAFGVDPGSTEQGETTEQTQLDTLHILLAFKTRKDWVKSRKREVKLKQKAEGAKHIGARKAKKRAKKMISFGEVEEDSDSESDPEQKEGEVILVATTANEQNSAEKIASLPDVEATTQGSVLLQHIARLSLPANELIHRSLQAQQQEMLLSISRSGIAAHVVLAAINSSTTTFHHRRILFERLIPLLSDLADDRWGSRVADAVWDRADPFTKEKILKSLRAKETHLLSSQYGRFLIRRLNLGMYRKDVAKWKEWAKAQVKSDPLPSLTEEAQAKQADQMTTVHMALPPPDDSVEQPIQSKRRRSEDLDADKISRKKSMKARKDAVTNELDMILAGAK</sequence>
<dbReference type="HOGENOM" id="CLU_379288_0_0_1"/>
<dbReference type="GO" id="GO:0030686">
    <property type="term" value="C:90S preribosome"/>
    <property type="evidence" value="ECO:0007669"/>
    <property type="project" value="TreeGrafter"/>
</dbReference>
<dbReference type="Proteomes" id="UP000027361">
    <property type="component" value="Unassembled WGS sequence"/>
</dbReference>
<comment type="caution">
    <text evidence="6">The sequence shown here is derived from an EMBL/GenBank/DDBJ whole genome shotgun (WGS) entry which is preliminary data.</text>
</comment>
<dbReference type="GO" id="GO:0000472">
    <property type="term" value="P:endonucleolytic cleavage to generate mature 5'-end of SSU-rRNA from (SSU-rRNA, 5.8S rRNA, LSU-rRNA)"/>
    <property type="evidence" value="ECO:0007669"/>
    <property type="project" value="TreeGrafter"/>
</dbReference>
<evidence type="ECO:0000313" key="6">
    <source>
        <dbReference type="EMBL" id="KDN52123.1"/>
    </source>
</evidence>
<evidence type="ECO:0000256" key="4">
    <source>
        <dbReference type="ARBA" id="ARBA00031929"/>
    </source>
</evidence>
<evidence type="ECO:0000256" key="1">
    <source>
        <dbReference type="ARBA" id="ARBA00016427"/>
    </source>
</evidence>
<dbReference type="GO" id="GO:0000480">
    <property type="term" value="P:endonucleolytic cleavage in 5'-ETS of tricistronic rRNA transcript (SSU-rRNA, 5.8S rRNA, LSU-rRNA)"/>
    <property type="evidence" value="ECO:0007669"/>
    <property type="project" value="TreeGrafter"/>
</dbReference>
<dbReference type="OrthoDB" id="392571at2759"/>
<evidence type="ECO:0000256" key="2">
    <source>
        <dbReference type="ARBA" id="ARBA00022737"/>
    </source>
</evidence>
<dbReference type="Gene3D" id="1.25.10.10">
    <property type="entry name" value="Leucine-rich Repeat Variant"/>
    <property type="match status" value="2"/>
</dbReference>
<dbReference type="InterPro" id="IPR016024">
    <property type="entry name" value="ARM-type_fold"/>
</dbReference>
<dbReference type="SUPFAM" id="SSF48371">
    <property type="entry name" value="ARM repeat"/>
    <property type="match status" value="1"/>
</dbReference>
<dbReference type="AlphaFoldDB" id="A0A066WHW4"/>
<evidence type="ECO:0000313" key="7">
    <source>
        <dbReference type="Proteomes" id="UP000027361"/>
    </source>
</evidence>
<dbReference type="PANTHER" id="PTHR13102:SF0">
    <property type="entry name" value="NUCLEOLAR PROTEIN 9"/>
    <property type="match status" value="1"/>
</dbReference>
<dbReference type="STRING" id="1037660.A0A066WHW4"/>
<dbReference type="InterPro" id="IPR011989">
    <property type="entry name" value="ARM-like"/>
</dbReference>
<gene>
    <name evidence="6" type="ORF">K437DRAFT_254493</name>
</gene>
<dbReference type="GO" id="GO:0030688">
    <property type="term" value="C:preribosome, small subunit precursor"/>
    <property type="evidence" value="ECO:0007669"/>
    <property type="project" value="TreeGrafter"/>
</dbReference>
<feature type="non-terminal residue" evidence="6">
    <location>
        <position position="1"/>
    </location>
</feature>
<protein>
    <recommendedName>
        <fullName evidence="1">Nucleolar protein 9</fullName>
    </recommendedName>
    <alternativeName>
        <fullName evidence="3 4">Pumilio domain-containing protein NOP9</fullName>
    </alternativeName>
</protein>
<keyword evidence="7" id="KW-1185">Reference proteome</keyword>
<reference evidence="6 7" key="1">
    <citation type="submission" date="2014-05" db="EMBL/GenBank/DDBJ databases">
        <title>Draft genome sequence of a rare smut relative, Tilletiaria anomala UBC 951.</title>
        <authorList>
            <consortium name="DOE Joint Genome Institute"/>
            <person name="Toome M."/>
            <person name="Kuo A."/>
            <person name="Henrissat B."/>
            <person name="Lipzen A."/>
            <person name="Tritt A."/>
            <person name="Yoshinaga Y."/>
            <person name="Zane M."/>
            <person name="Barry K."/>
            <person name="Grigoriev I.V."/>
            <person name="Spatafora J.W."/>
            <person name="Aimea M.C."/>
        </authorList>
    </citation>
    <scope>NUCLEOTIDE SEQUENCE [LARGE SCALE GENOMIC DNA]</scope>
    <source>
        <strain evidence="6 7">UBC 951</strain>
    </source>
</reference>
<dbReference type="GO" id="GO:0003723">
    <property type="term" value="F:RNA binding"/>
    <property type="evidence" value="ECO:0007669"/>
    <property type="project" value="InterPro"/>
</dbReference>
<feature type="compositionally biased region" description="Basic and acidic residues" evidence="5">
    <location>
        <begin position="697"/>
        <end position="706"/>
    </location>
</feature>
<dbReference type="InParanoid" id="A0A066WHW4"/>
<evidence type="ECO:0000256" key="3">
    <source>
        <dbReference type="ARBA" id="ARBA00030932"/>
    </source>
</evidence>
<dbReference type="EMBL" id="JMSN01000013">
    <property type="protein sequence ID" value="KDN52123.1"/>
    <property type="molecule type" value="Genomic_DNA"/>
</dbReference>
<dbReference type="InterPro" id="IPR001313">
    <property type="entry name" value="Pumilio_RNA-bd_rpt"/>
</dbReference>
<dbReference type="GO" id="GO:0005730">
    <property type="term" value="C:nucleolus"/>
    <property type="evidence" value="ECO:0007669"/>
    <property type="project" value="TreeGrafter"/>
</dbReference>
<accession>A0A066WHW4</accession>
<dbReference type="GeneID" id="25263885"/>
<dbReference type="OMA" id="CNSYGSH"/>
<dbReference type="RefSeq" id="XP_013244979.1">
    <property type="nucleotide sequence ID" value="XM_013389525.1"/>
</dbReference>
<dbReference type="GO" id="GO:0000056">
    <property type="term" value="P:ribosomal small subunit export from nucleus"/>
    <property type="evidence" value="ECO:0007669"/>
    <property type="project" value="TreeGrafter"/>
</dbReference>
<organism evidence="6 7">
    <name type="scientific">Tilletiaria anomala (strain ATCC 24038 / CBS 436.72 / UBC 951)</name>
    <dbReference type="NCBI Taxonomy" id="1037660"/>
    <lineage>
        <taxon>Eukaryota</taxon>
        <taxon>Fungi</taxon>
        <taxon>Dikarya</taxon>
        <taxon>Basidiomycota</taxon>
        <taxon>Ustilaginomycotina</taxon>
        <taxon>Exobasidiomycetes</taxon>
        <taxon>Georgefischeriales</taxon>
        <taxon>Tilletiariaceae</taxon>
        <taxon>Tilletiaria</taxon>
    </lineage>
</organism>